<dbReference type="EMBL" id="JAIWYP010000013">
    <property type="protein sequence ID" value="KAH3719014.1"/>
    <property type="molecule type" value="Genomic_DNA"/>
</dbReference>
<dbReference type="AlphaFoldDB" id="A0A9D4HIS2"/>
<protein>
    <submittedName>
        <fullName evidence="1">Uncharacterized protein</fullName>
    </submittedName>
</protein>
<proteinExistence type="predicted"/>
<reference evidence="1" key="1">
    <citation type="journal article" date="2019" name="bioRxiv">
        <title>The Genome of the Zebra Mussel, Dreissena polymorpha: A Resource for Invasive Species Research.</title>
        <authorList>
            <person name="McCartney M.A."/>
            <person name="Auch B."/>
            <person name="Kono T."/>
            <person name="Mallez S."/>
            <person name="Zhang Y."/>
            <person name="Obille A."/>
            <person name="Becker A."/>
            <person name="Abrahante J.E."/>
            <person name="Garbe J."/>
            <person name="Badalamenti J.P."/>
            <person name="Herman A."/>
            <person name="Mangelson H."/>
            <person name="Liachko I."/>
            <person name="Sullivan S."/>
            <person name="Sone E.D."/>
            <person name="Koren S."/>
            <person name="Silverstein K.A.T."/>
            <person name="Beckman K.B."/>
            <person name="Gohl D.M."/>
        </authorList>
    </citation>
    <scope>NUCLEOTIDE SEQUENCE</scope>
    <source>
        <strain evidence="1">Duluth1</strain>
        <tissue evidence="1">Whole animal</tissue>
    </source>
</reference>
<evidence type="ECO:0000313" key="2">
    <source>
        <dbReference type="Proteomes" id="UP000828390"/>
    </source>
</evidence>
<name>A0A9D4HIS2_DREPO</name>
<comment type="caution">
    <text evidence="1">The sequence shown here is derived from an EMBL/GenBank/DDBJ whole genome shotgun (WGS) entry which is preliminary data.</text>
</comment>
<organism evidence="1 2">
    <name type="scientific">Dreissena polymorpha</name>
    <name type="common">Zebra mussel</name>
    <name type="synonym">Mytilus polymorpha</name>
    <dbReference type="NCBI Taxonomy" id="45954"/>
    <lineage>
        <taxon>Eukaryota</taxon>
        <taxon>Metazoa</taxon>
        <taxon>Spiralia</taxon>
        <taxon>Lophotrochozoa</taxon>
        <taxon>Mollusca</taxon>
        <taxon>Bivalvia</taxon>
        <taxon>Autobranchia</taxon>
        <taxon>Heteroconchia</taxon>
        <taxon>Euheterodonta</taxon>
        <taxon>Imparidentia</taxon>
        <taxon>Neoheterodontei</taxon>
        <taxon>Myida</taxon>
        <taxon>Dreissenoidea</taxon>
        <taxon>Dreissenidae</taxon>
        <taxon>Dreissena</taxon>
    </lineage>
</organism>
<evidence type="ECO:0000313" key="1">
    <source>
        <dbReference type="EMBL" id="KAH3719014.1"/>
    </source>
</evidence>
<sequence>MSAMNQVINSIRIMQRVQDRSRQQAEAQRRAIHALTTELGEVRFMMETLIGMLVQPSRPETTEPGN</sequence>
<reference evidence="1" key="2">
    <citation type="submission" date="2020-11" db="EMBL/GenBank/DDBJ databases">
        <authorList>
            <person name="McCartney M.A."/>
            <person name="Auch B."/>
            <person name="Kono T."/>
            <person name="Mallez S."/>
            <person name="Becker A."/>
            <person name="Gohl D.M."/>
            <person name="Silverstein K.A.T."/>
            <person name="Koren S."/>
            <person name="Bechman K.B."/>
            <person name="Herman A."/>
            <person name="Abrahante J.E."/>
            <person name="Garbe J."/>
        </authorList>
    </citation>
    <scope>NUCLEOTIDE SEQUENCE</scope>
    <source>
        <strain evidence="1">Duluth1</strain>
        <tissue evidence="1">Whole animal</tissue>
    </source>
</reference>
<accession>A0A9D4HIS2</accession>
<dbReference type="Proteomes" id="UP000828390">
    <property type="component" value="Unassembled WGS sequence"/>
</dbReference>
<gene>
    <name evidence="1" type="ORF">DPMN_061842</name>
</gene>
<keyword evidence="2" id="KW-1185">Reference proteome</keyword>